<dbReference type="Proteomes" id="UP000030403">
    <property type="component" value="Unassembled WGS sequence"/>
</dbReference>
<dbReference type="SUPFAM" id="SSF48452">
    <property type="entry name" value="TPR-like"/>
    <property type="match status" value="1"/>
</dbReference>
<dbReference type="InterPro" id="IPR029044">
    <property type="entry name" value="Nucleotide-diphossugar_trans"/>
</dbReference>
<evidence type="ECO:0000259" key="2">
    <source>
        <dbReference type="Pfam" id="PF04230"/>
    </source>
</evidence>
<dbReference type="InterPro" id="IPR001173">
    <property type="entry name" value="Glyco_trans_2-like"/>
</dbReference>
<dbReference type="eggNOG" id="COG0463">
    <property type="taxonomic scope" value="Bacteria"/>
</dbReference>
<dbReference type="Pfam" id="PF04230">
    <property type="entry name" value="PS_pyruv_trans"/>
    <property type="match status" value="1"/>
</dbReference>
<dbReference type="EMBL" id="AVPF01000017">
    <property type="protein sequence ID" value="KGX89274.1"/>
    <property type="molecule type" value="Genomic_DNA"/>
</dbReference>
<dbReference type="GO" id="GO:0016740">
    <property type="term" value="F:transferase activity"/>
    <property type="evidence" value="ECO:0007669"/>
    <property type="project" value="UniProtKB-KW"/>
</dbReference>
<evidence type="ECO:0000259" key="1">
    <source>
        <dbReference type="Pfam" id="PF00535"/>
    </source>
</evidence>
<dbReference type="eggNOG" id="COG2327">
    <property type="taxonomic scope" value="Bacteria"/>
</dbReference>
<dbReference type="InterPro" id="IPR011990">
    <property type="entry name" value="TPR-like_helical_dom_sf"/>
</dbReference>
<dbReference type="Pfam" id="PF00535">
    <property type="entry name" value="Glycos_transf_2"/>
    <property type="match status" value="1"/>
</dbReference>
<feature type="domain" description="Glycosyltransferase 2-like" evidence="1">
    <location>
        <begin position="5"/>
        <end position="139"/>
    </location>
</feature>
<dbReference type="PANTHER" id="PTHR43630">
    <property type="entry name" value="POLY-BETA-1,6-N-ACETYL-D-GLUCOSAMINE SYNTHASE"/>
    <property type="match status" value="1"/>
</dbReference>
<evidence type="ECO:0000313" key="3">
    <source>
        <dbReference type="EMBL" id="KGX89274.1"/>
    </source>
</evidence>
<dbReference type="STRING" id="1385511.GCA_000425225_01557"/>
<dbReference type="Gene3D" id="1.25.40.10">
    <property type="entry name" value="Tetratricopeptide repeat domain"/>
    <property type="match status" value="1"/>
</dbReference>
<dbReference type="InterPro" id="IPR007345">
    <property type="entry name" value="Polysacch_pyruvyl_Trfase"/>
</dbReference>
<proteinExistence type="predicted"/>
<keyword evidence="4" id="KW-1185">Reference proteome</keyword>
<reference evidence="3 4" key="1">
    <citation type="submission" date="2013-08" db="EMBL/GenBank/DDBJ databases">
        <authorList>
            <person name="Huang J."/>
            <person name="Wang G."/>
        </authorList>
    </citation>
    <scope>NUCLEOTIDE SEQUENCE [LARGE SCALE GENOMIC DNA]</scope>
    <source>
        <strain evidence="3 4">BH030004</strain>
    </source>
</reference>
<dbReference type="Gene3D" id="3.90.550.10">
    <property type="entry name" value="Spore Coat Polysaccharide Biosynthesis Protein SpsA, Chain A"/>
    <property type="match status" value="1"/>
</dbReference>
<comment type="caution">
    <text evidence="3">The sequence shown here is derived from an EMBL/GenBank/DDBJ whole genome shotgun (WGS) entry which is preliminary data.</text>
</comment>
<organism evidence="3 4">
    <name type="scientific">Pontibacillus marinus BH030004 = DSM 16465</name>
    <dbReference type="NCBI Taxonomy" id="1385511"/>
    <lineage>
        <taxon>Bacteria</taxon>
        <taxon>Bacillati</taxon>
        <taxon>Bacillota</taxon>
        <taxon>Bacilli</taxon>
        <taxon>Bacillales</taxon>
        <taxon>Bacillaceae</taxon>
        <taxon>Pontibacillus</taxon>
    </lineage>
</organism>
<name>A0A0A5GB56_9BACI</name>
<gene>
    <name evidence="3" type="ORF">N783_07220</name>
</gene>
<dbReference type="AlphaFoldDB" id="A0A0A5GB56"/>
<evidence type="ECO:0000313" key="4">
    <source>
        <dbReference type="Proteomes" id="UP000030403"/>
    </source>
</evidence>
<feature type="domain" description="Polysaccharide pyruvyl transferase" evidence="2">
    <location>
        <begin position="383"/>
        <end position="663"/>
    </location>
</feature>
<dbReference type="OrthoDB" id="9815923at2"/>
<keyword evidence="3" id="KW-0808">Transferase</keyword>
<dbReference type="SUPFAM" id="SSF53448">
    <property type="entry name" value="Nucleotide-diphospho-sugar transferases"/>
    <property type="match status" value="1"/>
</dbReference>
<dbReference type="PANTHER" id="PTHR43630:SF2">
    <property type="entry name" value="GLYCOSYLTRANSFERASE"/>
    <property type="match status" value="1"/>
</dbReference>
<sequence length="737" mass="85408">MTTISLCMIVKNEEEVLENCLKSVKKACDEIIIVDTGSTDETKEIAAKYTDKVIDFEWVDDFSAARNFSFSHAKMDYILWLDADDILKTKDLKKLLTLKKNLDPSVDAVSMFYHLAFDEHGNPTFNLRRNRLVKRERNFKWHGVVHEYLEVSGNIIGSDIAITHNKQKKKNTSIEGGRNLRIYEKKLKRGEPFTPRDLYYYANELKDNHHHKKATLYYKEFLATKKGWVEDEIMACINMADCYRRLGEKDEELNALCKSFQYDLPRPEISCRLGEYFMGKKDYQSAIFWFNTAINTKQKDNGGFQKPAYSTWFPHLHLVLCYWETGNMEMSYEHNKMAEKFIPNDPSVEFNNNFFKDYFKQEPNPTPNGKKKVLYIGWIGHKNLGDELMWNLFKEKFDESLGNENWELHGTIRKPARDFDLDQFDLIVLGGGSIICKNNTPVLHEAMKKGKKVMIWGSGIDLIEKSDIPLLAAGEKINVHNYLAEDIQKKLVEIIEHAEFAGVRGPLTYEIIRQVGANEEKLMISGDPGLLLTQKEKVDEEVKVAILPFKGNKIIGVNWGTSFNHVYGANERNVEDQLAEALKEYINNGYKIYLYSVWDHDTTALKQLYKKVNDHKNVILDTKLHDQNFLIDLASHFHFTINLKLHANLISLAANTPPIALAYGFKVYDFAKSTQLDQFVIPTDSMQMKSELMEMEALINQERDKIINRVNEIKAEYINHISSPFNQHLYLRRDDHA</sequence>
<dbReference type="CDD" id="cd02511">
    <property type="entry name" value="Beta4Glucosyltransferase"/>
    <property type="match status" value="1"/>
</dbReference>
<accession>A0A0A5GB56</accession>
<protein>
    <submittedName>
        <fullName evidence="3">Beta 1,4 glucosyltransferase</fullName>
    </submittedName>
</protein>